<dbReference type="Proteomes" id="UP001234297">
    <property type="component" value="Chromosome 12"/>
</dbReference>
<reference evidence="1 2" key="1">
    <citation type="journal article" date="2022" name="Hortic Res">
        <title>A haplotype resolved chromosomal level avocado genome allows analysis of novel avocado genes.</title>
        <authorList>
            <person name="Nath O."/>
            <person name="Fletcher S.J."/>
            <person name="Hayward A."/>
            <person name="Shaw L.M."/>
            <person name="Masouleh A.K."/>
            <person name="Furtado A."/>
            <person name="Henry R.J."/>
            <person name="Mitter N."/>
        </authorList>
    </citation>
    <scope>NUCLEOTIDE SEQUENCE [LARGE SCALE GENOMIC DNA]</scope>
    <source>
        <strain evidence="2">cv. Hass</strain>
    </source>
</reference>
<evidence type="ECO:0000313" key="2">
    <source>
        <dbReference type="Proteomes" id="UP001234297"/>
    </source>
</evidence>
<accession>A0ACC2K2D1</accession>
<protein>
    <submittedName>
        <fullName evidence="1">Uncharacterized protein</fullName>
    </submittedName>
</protein>
<organism evidence="1 2">
    <name type="scientific">Persea americana</name>
    <name type="common">Avocado</name>
    <dbReference type="NCBI Taxonomy" id="3435"/>
    <lineage>
        <taxon>Eukaryota</taxon>
        <taxon>Viridiplantae</taxon>
        <taxon>Streptophyta</taxon>
        <taxon>Embryophyta</taxon>
        <taxon>Tracheophyta</taxon>
        <taxon>Spermatophyta</taxon>
        <taxon>Magnoliopsida</taxon>
        <taxon>Magnoliidae</taxon>
        <taxon>Laurales</taxon>
        <taxon>Lauraceae</taxon>
        <taxon>Persea</taxon>
    </lineage>
</organism>
<keyword evidence="2" id="KW-1185">Reference proteome</keyword>
<evidence type="ECO:0000313" key="1">
    <source>
        <dbReference type="EMBL" id="KAJ8615092.1"/>
    </source>
</evidence>
<dbReference type="EMBL" id="CM056820">
    <property type="protein sequence ID" value="KAJ8615092.1"/>
    <property type="molecule type" value="Genomic_DNA"/>
</dbReference>
<name>A0ACC2K2D1_PERAE</name>
<sequence length="129" mass="13465">MLLARIVVITCSHNDLLIASLAHLWGINEIGQWNSGGTREVFEVLYLVPAFLNVGTASELHIAGAITLHMAGGVALYIAGAIIERGIASAITELNMAGTITEPDIASTVAELGVAGIVTESVTGFFNFV</sequence>
<comment type="caution">
    <text evidence="1">The sequence shown here is derived from an EMBL/GenBank/DDBJ whole genome shotgun (WGS) entry which is preliminary data.</text>
</comment>
<gene>
    <name evidence="1" type="ORF">MRB53_034464</name>
</gene>
<proteinExistence type="predicted"/>